<proteinExistence type="inferred from homology"/>
<dbReference type="OrthoDB" id="9805462at2"/>
<dbReference type="STRING" id="580166.AUP43_18060"/>
<keyword evidence="6" id="KW-1185">Reference proteome</keyword>
<comment type="similarity">
    <text evidence="3">Belongs to the SmpB family.</text>
</comment>
<dbReference type="GO" id="GO:0070929">
    <property type="term" value="P:trans-translation"/>
    <property type="evidence" value="ECO:0007669"/>
    <property type="project" value="UniProtKB-UniRule"/>
</dbReference>
<dbReference type="PANTHER" id="PTHR30308:SF2">
    <property type="entry name" value="SSRA-BINDING PROTEIN"/>
    <property type="match status" value="1"/>
</dbReference>
<dbReference type="NCBIfam" id="NF003843">
    <property type="entry name" value="PRK05422.1"/>
    <property type="match status" value="1"/>
</dbReference>
<sequence>MAEKADRYRIVADNRRARHDYFIEDTLEVGIILHGTEVKALRAGRASIGESYAGPKQGELYLFNAHIPEYGMASNQFNHEPRRMRKLLVHRREMDKLLSQVKREGVTLVPLQIYFNERGFAKLKLGLAKGKKLADKRETAKKRDWQRDKARILRDKG</sequence>
<evidence type="ECO:0000256" key="1">
    <source>
        <dbReference type="ARBA" id="ARBA00022490"/>
    </source>
</evidence>
<keyword evidence="1 3" id="KW-0963">Cytoplasm</keyword>
<protein>
    <recommendedName>
        <fullName evidence="3">SsrA-binding protein</fullName>
    </recommendedName>
    <alternativeName>
        <fullName evidence="3">Small protein B</fullName>
    </alternativeName>
</protein>
<dbReference type="GO" id="GO:0070930">
    <property type="term" value="P:trans-translation-dependent protein tagging"/>
    <property type="evidence" value="ECO:0007669"/>
    <property type="project" value="TreeGrafter"/>
</dbReference>
<evidence type="ECO:0000256" key="3">
    <source>
        <dbReference type="HAMAP-Rule" id="MF_00023"/>
    </source>
</evidence>
<reference evidence="5 6" key="1">
    <citation type="submission" date="2015-12" db="EMBL/GenBank/DDBJ databases">
        <title>Genome sequence of Oceanibaculum pacificum MCCC 1A02656.</title>
        <authorList>
            <person name="Lu L."/>
            <person name="Lai Q."/>
            <person name="Shao Z."/>
            <person name="Qian P."/>
        </authorList>
    </citation>
    <scope>NUCLEOTIDE SEQUENCE [LARGE SCALE GENOMIC DNA]</scope>
    <source>
        <strain evidence="5 6">MCCC 1A02656</strain>
    </source>
</reference>
<dbReference type="HAMAP" id="MF_00023">
    <property type="entry name" value="SmpB"/>
    <property type="match status" value="1"/>
</dbReference>
<dbReference type="EMBL" id="LPXN01000075">
    <property type="protein sequence ID" value="KZD11559.1"/>
    <property type="molecule type" value="Genomic_DNA"/>
</dbReference>
<dbReference type="RefSeq" id="WP_067553575.1">
    <property type="nucleotide sequence ID" value="NZ_LPXN01000075.1"/>
</dbReference>
<comment type="caution">
    <text evidence="5">The sequence shown here is derived from an EMBL/GenBank/DDBJ whole genome shotgun (WGS) entry which is preliminary data.</text>
</comment>
<name>A0A154WDH3_9PROT</name>
<gene>
    <name evidence="3" type="primary">smpB</name>
    <name evidence="5" type="ORF">AUP43_18060</name>
</gene>
<evidence type="ECO:0000256" key="4">
    <source>
        <dbReference type="SAM" id="MobiDB-lite"/>
    </source>
</evidence>
<evidence type="ECO:0000313" key="5">
    <source>
        <dbReference type="EMBL" id="KZD11559.1"/>
    </source>
</evidence>
<dbReference type="InterPro" id="IPR000037">
    <property type="entry name" value="SsrA-bd_prot"/>
</dbReference>
<feature type="region of interest" description="Disordered" evidence="4">
    <location>
        <begin position="136"/>
        <end position="157"/>
    </location>
</feature>
<accession>A0A154WDH3</accession>
<dbReference type="InterPro" id="IPR023620">
    <property type="entry name" value="SmpB"/>
</dbReference>
<dbReference type="Pfam" id="PF01668">
    <property type="entry name" value="SmpB"/>
    <property type="match status" value="1"/>
</dbReference>
<dbReference type="NCBIfam" id="TIGR00086">
    <property type="entry name" value="smpB"/>
    <property type="match status" value="1"/>
</dbReference>
<dbReference type="CDD" id="cd09294">
    <property type="entry name" value="SmpB"/>
    <property type="match status" value="1"/>
</dbReference>
<dbReference type="GO" id="GO:0003723">
    <property type="term" value="F:RNA binding"/>
    <property type="evidence" value="ECO:0007669"/>
    <property type="project" value="UniProtKB-UniRule"/>
</dbReference>
<organism evidence="5 6">
    <name type="scientific">Oceanibaculum pacificum</name>
    <dbReference type="NCBI Taxonomy" id="580166"/>
    <lineage>
        <taxon>Bacteria</taxon>
        <taxon>Pseudomonadati</taxon>
        <taxon>Pseudomonadota</taxon>
        <taxon>Alphaproteobacteria</taxon>
        <taxon>Rhodospirillales</taxon>
        <taxon>Oceanibaculaceae</taxon>
        <taxon>Oceanibaculum</taxon>
    </lineage>
</organism>
<dbReference type="Proteomes" id="UP000076400">
    <property type="component" value="Unassembled WGS sequence"/>
</dbReference>
<evidence type="ECO:0000313" key="6">
    <source>
        <dbReference type="Proteomes" id="UP000076400"/>
    </source>
</evidence>
<comment type="subcellular location">
    <subcellularLocation>
        <location evidence="3">Cytoplasm</location>
    </subcellularLocation>
    <text evidence="3">The tmRNA-SmpB complex associates with stalled 70S ribosomes.</text>
</comment>
<dbReference type="Gene3D" id="2.40.280.10">
    <property type="match status" value="1"/>
</dbReference>
<keyword evidence="2 3" id="KW-0694">RNA-binding</keyword>
<evidence type="ECO:0000256" key="2">
    <source>
        <dbReference type="ARBA" id="ARBA00022884"/>
    </source>
</evidence>
<dbReference type="SUPFAM" id="SSF74982">
    <property type="entry name" value="Small protein B (SmpB)"/>
    <property type="match status" value="1"/>
</dbReference>
<comment type="function">
    <text evidence="3">Required for rescue of stalled ribosomes mediated by trans-translation. Binds to transfer-messenger RNA (tmRNA), required for stable association of tmRNA with ribosomes. tmRNA and SmpB together mimic tRNA shape, replacing the anticodon stem-loop with SmpB. tmRNA is encoded by the ssrA gene; the 2 termini fold to resemble tRNA(Ala) and it encodes a 'tag peptide', a short internal open reading frame. During trans-translation Ala-aminoacylated tmRNA acts like a tRNA, entering the A-site of stalled ribosomes, displacing the stalled mRNA. The ribosome then switches to translate the ORF on the tmRNA; the nascent peptide is terminated with the 'tag peptide' encoded by the tmRNA and targeted for degradation. The ribosome is freed to recommence translation, which seems to be the essential function of trans-translation.</text>
</comment>
<dbReference type="GO" id="GO:0005829">
    <property type="term" value="C:cytosol"/>
    <property type="evidence" value="ECO:0007669"/>
    <property type="project" value="TreeGrafter"/>
</dbReference>
<dbReference type="AlphaFoldDB" id="A0A154WDH3"/>
<dbReference type="PANTHER" id="PTHR30308">
    <property type="entry name" value="TMRNA-BINDING COMPONENT OF TRANS-TRANSLATION TAGGING COMPLEX"/>
    <property type="match status" value="1"/>
</dbReference>